<accession>A0A8R7R255</accession>
<keyword evidence="2" id="KW-1185">Reference proteome</keyword>
<dbReference type="AlphaFoldDB" id="A0A8R7R255"/>
<dbReference type="Proteomes" id="UP000015106">
    <property type="component" value="Chromosome 7"/>
</dbReference>
<protein>
    <submittedName>
        <fullName evidence="1">Uncharacterized protein</fullName>
    </submittedName>
</protein>
<name>A0A8R7R255_TRIUA</name>
<dbReference type="Gramene" id="TuG1812G0700004130.01.T01">
    <property type="protein sequence ID" value="TuG1812G0700004130.01.T01"/>
    <property type="gene ID" value="TuG1812G0700004130.01"/>
</dbReference>
<evidence type="ECO:0000313" key="1">
    <source>
        <dbReference type="EnsemblPlants" id="TuG1812G0700004130.01.T01"/>
    </source>
</evidence>
<reference evidence="1" key="2">
    <citation type="submission" date="2018-03" db="EMBL/GenBank/DDBJ databases">
        <title>The Triticum urartu genome reveals the dynamic nature of wheat genome evolution.</title>
        <authorList>
            <person name="Ling H."/>
            <person name="Ma B."/>
            <person name="Shi X."/>
            <person name="Liu H."/>
            <person name="Dong L."/>
            <person name="Sun H."/>
            <person name="Cao Y."/>
            <person name="Gao Q."/>
            <person name="Zheng S."/>
            <person name="Li Y."/>
            <person name="Yu Y."/>
            <person name="Du H."/>
            <person name="Qi M."/>
            <person name="Li Y."/>
            <person name="Yu H."/>
            <person name="Cui Y."/>
            <person name="Wang N."/>
            <person name="Chen C."/>
            <person name="Wu H."/>
            <person name="Zhao Y."/>
            <person name="Zhang J."/>
            <person name="Li Y."/>
            <person name="Zhou W."/>
            <person name="Zhang B."/>
            <person name="Hu W."/>
            <person name="Eijk M."/>
            <person name="Tang J."/>
            <person name="Witsenboer H."/>
            <person name="Zhao S."/>
            <person name="Li Z."/>
            <person name="Zhang A."/>
            <person name="Wang D."/>
            <person name="Liang C."/>
        </authorList>
    </citation>
    <scope>NUCLEOTIDE SEQUENCE [LARGE SCALE GENOMIC DNA]</scope>
    <source>
        <strain evidence="1">cv. G1812</strain>
    </source>
</reference>
<reference evidence="2" key="1">
    <citation type="journal article" date="2013" name="Nature">
        <title>Draft genome of the wheat A-genome progenitor Triticum urartu.</title>
        <authorList>
            <person name="Ling H.Q."/>
            <person name="Zhao S."/>
            <person name="Liu D."/>
            <person name="Wang J."/>
            <person name="Sun H."/>
            <person name="Zhang C."/>
            <person name="Fan H."/>
            <person name="Li D."/>
            <person name="Dong L."/>
            <person name="Tao Y."/>
            <person name="Gao C."/>
            <person name="Wu H."/>
            <person name="Li Y."/>
            <person name="Cui Y."/>
            <person name="Guo X."/>
            <person name="Zheng S."/>
            <person name="Wang B."/>
            <person name="Yu K."/>
            <person name="Liang Q."/>
            <person name="Yang W."/>
            <person name="Lou X."/>
            <person name="Chen J."/>
            <person name="Feng M."/>
            <person name="Jian J."/>
            <person name="Zhang X."/>
            <person name="Luo G."/>
            <person name="Jiang Y."/>
            <person name="Liu J."/>
            <person name="Wang Z."/>
            <person name="Sha Y."/>
            <person name="Zhang B."/>
            <person name="Wu H."/>
            <person name="Tang D."/>
            <person name="Shen Q."/>
            <person name="Xue P."/>
            <person name="Zou S."/>
            <person name="Wang X."/>
            <person name="Liu X."/>
            <person name="Wang F."/>
            <person name="Yang Y."/>
            <person name="An X."/>
            <person name="Dong Z."/>
            <person name="Zhang K."/>
            <person name="Zhang X."/>
            <person name="Luo M.C."/>
            <person name="Dvorak J."/>
            <person name="Tong Y."/>
            <person name="Wang J."/>
            <person name="Yang H."/>
            <person name="Li Z."/>
            <person name="Wang D."/>
            <person name="Zhang A."/>
            <person name="Wang J."/>
        </authorList>
    </citation>
    <scope>NUCLEOTIDE SEQUENCE</scope>
    <source>
        <strain evidence="2">cv. G1812</strain>
    </source>
</reference>
<organism evidence="1 2">
    <name type="scientific">Triticum urartu</name>
    <name type="common">Red wild einkorn</name>
    <name type="synonym">Crithodium urartu</name>
    <dbReference type="NCBI Taxonomy" id="4572"/>
    <lineage>
        <taxon>Eukaryota</taxon>
        <taxon>Viridiplantae</taxon>
        <taxon>Streptophyta</taxon>
        <taxon>Embryophyta</taxon>
        <taxon>Tracheophyta</taxon>
        <taxon>Spermatophyta</taxon>
        <taxon>Magnoliopsida</taxon>
        <taxon>Liliopsida</taxon>
        <taxon>Poales</taxon>
        <taxon>Poaceae</taxon>
        <taxon>BOP clade</taxon>
        <taxon>Pooideae</taxon>
        <taxon>Triticodae</taxon>
        <taxon>Triticeae</taxon>
        <taxon>Triticinae</taxon>
        <taxon>Triticum</taxon>
    </lineage>
</organism>
<reference evidence="1" key="3">
    <citation type="submission" date="2022-06" db="UniProtKB">
        <authorList>
            <consortium name="EnsemblPlants"/>
        </authorList>
    </citation>
    <scope>IDENTIFICATION</scope>
</reference>
<sequence length="71" mass="8495">MVPWWCTMFLDLSELKVYSRLTNDSCSHIQRRHTEVKLAWSLFVVATDMVDAELELTLVPAYLYYYYYSMS</sequence>
<evidence type="ECO:0000313" key="2">
    <source>
        <dbReference type="Proteomes" id="UP000015106"/>
    </source>
</evidence>
<dbReference type="EnsemblPlants" id="TuG1812G0700004130.01.T01">
    <property type="protein sequence ID" value="TuG1812G0700004130.01.T01"/>
    <property type="gene ID" value="TuG1812G0700004130.01"/>
</dbReference>
<proteinExistence type="predicted"/>